<feature type="chain" id="PRO_5034862719" evidence="1">
    <location>
        <begin position="26"/>
        <end position="152"/>
    </location>
</feature>
<reference evidence="2" key="1">
    <citation type="submission" date="2021-05" db="EMBL/GenBank/DDBJ databases">
        <authorList>
            <person name="Alioto T."/>
            <person name="Alioto T."/>
            <person name="Gomez Garrido J."/>
        </authorList>
    </citation>
    <scope>NUCLEOTIDE SEQUENCE</scope>
</reference>
<dbReference type="AlphaFoldDB" id="A0A8D8APK0"/>
<keyword evidence="1" id="KW-0732">Signal</keyword>
<accession>A0A8D8APK0</accession>
<organism evidence="2">
    <name type="scientific">Culex pipiens</name>
    <name type="common">House mosquito</name>
    <dbReference type="NCBI Taxonomy" id="7175"/>
    <lineage>
        <taxon>Eukaryota</taxon>
        <taxon>Metazoa</taxon>
        <taxon>Ecdysozoa</taxon>
        <taxon>Arthropoda</taxon>
        <taxon>Hexapoda</taxon>
        <taxon>Insecta</taxon>
        <taxon>Pterygota</taxon>
        <taxon>Neoptera</taxon>
        <taxon>Endopterygota</taxon>
        <taxon>Diptera</taxon>
        <taxon>Nematocera</taxon>
        <taxon>Culicoidea</taxon>
        <taxon>Culicidae</taxon>
        <taxon>Culicinae</taxon>
        <taxon>Culicini</taxon>
        <taxon>Culex</taxon>
        <taxon>Culex</taxon>
    </lineage>
</organism>
<proteinExistence type="predicted"/>
<name>A0A8D8APK0_CULPI</name>
<evidence type="ECO:0000256" key="1">
    <source>
        <dbReference type="SAM" id="SignalP"/>
    </source>
</evidence>
<feature type="signal peptide" evidence="1">
    <location>
        <begin position="1"/>
        <end position="25"/>
    </location>
</feature>
<protein>
    <submittedName>
        <fullName evidence="2">(northern house mosquito) hypothetical protein</fullName>
    </submittedName>
</protein>
<evidence type="ECO:0000313" key="2">
    <source>
        <dbReference type="EMBL" id="CAG6461176.1"/>
    </source>
</evidence>
<dbReference type="EMBL" id="HBUE01042221">
    <property type="protein sequence ID" value="CAG6461176.1"/>
    <property type="molecule type" value="Transcribed_RNA"/>
</dbReference>
<sequence>MHSVETKTLTTACVCVCVLFELLLANGGGDLFVRVSLSDSTTHLRGCLHYTRTHCCCTARVGGGGAGYFDRSRRRRRTRVVNEVSLVNELRGASFPSRAACLDEFFVILIFFACRYTIADLIGQVLGVHRRDSHPPDVAAALCGNKLANFRA</sequence>